<keyword evidence="1 8" id="KW-0963">Cytoplasm</keyword>
<evidence type="ECO:0000313" key="10">
    <source>
        <dbReference type="EMBL" id="CAD5108642.1"/>
    </source>
</evidence>
<dbReference type="GO" id="GO:0005524">
    <property type="term" value="F:ATP binding"/>
    <property type="evidence" value="ECO:0007669"/>
    <property type="project" value="UniProtKB-KW"/>
</dbReference>
<dbReference type="PANTHER" id="PTHR21060:SF21">
    <property type="entry name" value="ACETATE KINASE"/>
    <property type="match status" value="1"/>
</dbReference>
<feature type="binding site" evidence="8">
    <location>
        <begin position="214"/>
        <end position="218"/>
    </location>
    <ligand>
        <name>ATP</name>
        <dbReference type="ChEBI" id="CHEBI:30616"/>
    </ligand>
</feature>
<dbReference type="Gene3D" id="3.30.420.40">
    <property type="match status" value="2"/>
</dbReference>
<dbReference type="InterPro" id="IPR043129">
    <property type="entry name" value="ATPase_NBD"/>
</dbReference>
<comment type="catalytic activity">
    <reaction evidence="8">
        <text>acetate + ATP = acetyl phosphate + ADP</text>
        <dbReference type="Rhea" id="RHEA:11352"/>
        <dbReference type="ChEBI" id="CHEBI:22191"/>
        <dbReference type="ChEBI" id="CHEBI:30089"/>
        <dbReference type="ChEBI" id="CHEBI:30616"/>
        <dbReference type="ChEBI" id="CHEBI:456216"/>
        <dbReference type="EC" id="2.7.2.1"/>
    </reaction>
</comment>
<keyword evidence="7 8" id="KW-0460">Magnesium</keyword>
<dbReference type="HAMAP" id="MF_00020">
    <property type="entry name" value="Acetate_kinase"/>
    <property type="match status" value="1"/>
</dbReference>
<comment type="caution">
    <text evidence="10">The sequence shown here is derived from an EMBL/GenBank/DDBJ whole genome shotgun (WGS) entry which is preliminary data.</text>
</comment>
<dbReference type="GO" id="GO:0005829">
    <property type="term" value="C:cytosol"/>
    <property type="evidence" value="ECO:0007669"/>
    <property type="project" value="TreeGrafter"/>
</dbReference>
<accession>A0A7U7IB76</accession>
<dbReference type="GO" id="GO:0008776">
    <property type="term" value="F:acetate kinase activity"/>
    <property type="evidence" value="ECO:0007669"/>
    <property type="project" value="UniProtKB-UniRule"/>
</dbReference>
<dbReference type="InterPro" id="IPR000890">
    <property type="entry name" value="Aliphatic_acid_kin_short-chain"/>
</dbReference>
<dbReference type="EMBL" id="CAJFCI010000058">
    <property type="protein sequence ID" value="CAD5108642.1"/>
    <property type="molecule type" value="Genomic_DNA"/>
</dbReference>
<feature type="site" description="Transition state stabilizer" evidence="8">
    <location>
        <position position="247"/>
    </location>
</feature>
<keyword evidence="2 8" id="KW-0808">Transferase</keyword>
<comment type="pathway">
    <text evidence="8">Metabolic intermediate biosynthesis; acetyl-CoA biosynthesis; acetyl-CoA from acetate: step 1/2.</text>
</comment>
<evidence type="ECO:0000256" key="1">
    <source>
        <dbReference type="ARBA" id="ARBA00022490"/>
    </source>
</evidence>
<evidence type="ECO:0000256" key="7">
    <source>
        <dbReference type="ARBA" id="ARBA00022842"/>
    </source>
</evidence>
<organism evidence="10 11">
    <name type="scientific">Zestomonas carbonaria</name>
    <dbReference type="NCBI Taxonomy" id="2762745"/>
    <lineage>
        <taxon>Bacteria</taxon>
        <taxon>Pseudomonadati</taxon>
        <taxon>Pseudomonadota</taxon>
        <taxon>Gammaproteobacteria</taxon>
        <taxon>Pseudomonadales</taxon>
        <taxon>Pseudomonadaceae</taxon>
        <taxon>Zestomonas</taxon>
    </lineage>
</organism>
<keyword evidence="11" id="KW-1185">Reference proteome</keyword>
<dbReference type="PIRSF" id="PIRSF000722">
    <property type="entry name" value="Acetate_prop_kin"/>
    <property type="match status" value="1"/>
</dbReference>
<feature type="binding site" evidence="8">
    <location>
        <position position="13"/>
    </location>
    <ligand>
        <name>Mg(2+)</name>
        <dbReference type="ChEBI" id="CHEBI:18420"/>
    </ligand>
</feature>
<evidence type="ECO:0000256" key="3">
    <source>
        <dbReference type="ARBA" id="ARBA00022723"/>
    </source>
</evidence>
<dbReference type="UniPathway" id="UPA00340">
    <property type="reaction ID" value="UER00458"/>
</dbReference>
<evidence type="ECO:0000256" key="4">
    <source>
        <dbReference type="ARBA" id="ARBA00022741"/>
    </source>
</evidence>
<dbReference type="RefSeq" id="WP_187671961.1">
    <property type="nucleotide sequence ID" value="NZ_CAJFCI010000058.1"/>
</dbReference>
<comment type="subunit">
    <text evidence="8">Homodimer.</text>
</comment>
<dbReference type="PRINTS" id="PR00471">
    <property type="entry name" value="ACETATEKNASE"/>
</dbReference>
<feature type="binding site" evidence="8">
    <location>
        <position position="99"/>
    </location>
    <ligand>
        <name>substrate</name>
    </ligand>
</feature>
<evidence type="ECO:0000256" key="9">
    <source>
        <dbReference type="RuleBase" id="RU003835"/>
    </source>
</evidence>
<evidence type="ECO:0000256" key="6">
    <source>
        <dbReference type="ARBA" id="ARBA00022840"/>
    </source>
</evidence>
<keyword evidence="5 8" id="KW-0418">Kinase</keyword>
<dbReference type="Proteomes" id="UP000583387">
    <property type="component" value="Unassembled WGS sequence"/>
</dbReference>
<evidence type="ECO:0000256" key="5">
    <source>
        <dbReference type="ARBA" id="ARBA00022777"/>
    </source>
</evidence>
<keyword evidence="6 8" id="KW-0067">ATP-binding</keyword>
<comment type="subcellular location">
    <subcellularLocation>
        <location evidence="8">Cytoplasm</location>
    </subcellularLocation>
</comment>
<comment type="caution">
    <text evidence="8">Lacks conserved residue(s) required for the propagation of feature annotation.</text>
</comment>
<dbReference type="GO" id="GO:0006085">
    <property type="term" value="P:acetyl-CoA biosynthetic process"/>
    <property type="evidence" value="ECO:0007669"/>
    <property type="project" value="UniProtKB-UniRule"/>
</dbReference>
<protein>
    <recommendedName>
        <fullName evidence="8">Acetate kinase</fullName>
        <ecNumber evidence="8">2.7.2.1</ecNumber>
    </recommendedName>
    <alternativeName>
        <fullName evidence="8">Acetokinase</fullName>
    </alternativeName>
</protein>
<dbReference type="NCBIfam" id="TIGR00016">
    <property type="entry name" value="ackA"/>
    <property type="match status" value="1"/>
</dbReference>
<dbReference type="InterPro" id="IPR004372">
    <property type="entry name" value="Ac/propionate_kinase"/>
</dbReference>
<feature type="active site" description="Proton donor/acceptor" evidence="8">
    <location>
        <position position="156"/>
    </location>
</feature>
<dbReference type="PANTHER" id="PTHR21060">
    <property type="entry name" value="ACETATE KINASE"/>
    <property type="match status" value="1"/>
</dbReference>
<dbReference type="EC" id="2.7.2.1" evidence="8"/>
<evidence type="ECO:0000256" key="8">
    <source>
        <dbReference type="HAMAP-Rule" id="MF_00020"/>
    </source>
</evidence>
<proteinExistence type="inferred from homology"/>
<dbReference type="GO" id="GO:0000287">
    <property type="term" value="F:magnesium ion binding"/>
    <property type="evidence" value="ECO:0007669"/>
    <property type="project" value="UniProtKB-UniRule"/>
</dbReference>
<name>A0A7U7IB76_9GAMM</name>
<keyword evidence="3 8" id="KW-0479">Metal-binding</keyword>
<evidence type="ECO:0000313" key="11">
    <source>
        <dbReference type="Proteomes" id="UP000583387"/>
    </source>
</evidence>
<comment type="similarity">
    <text evidence="8 9">Belongs to the acetokinase family.</text>
</comment>
<feature type="site" description="Transition state stabilizer" evidence="8">
    <location>
        <position position="187"/>
    </location>
</feature>
<feature type="binding site" evidence="8">
    <location>
        <position position="385"/>
    </location>
    <ligand>
        <name>Mg(2+)</name>
        <dbReference type="ChEBI" id="CHEBI:18420"/>
    </ligand>
</feature>
<comment type="function">
    <text evidence="8">Catalyzes the formation of acetyl phosphate from acetate and ATP. Can also catalyze the reverse reaction.</text>
</comment>
<dbReference type="GO" id="GO:0006083">
    <property type="term" value="P:acetate metabolic process"/>
    <property type="evidence" value="ECO:0007669"/>
    <property type="project" value="TreeGrafter"/>
</dbReference>
<keyword evidence="4 8" id="KW-0547">Nucleotide-binding</keyword>
<evidence type="ECO:0000256" key="2">
    <source>
        <dbReference type="ARBA" id="ARBA00022679"/>
    </source>
</evidence>
<sequence length="404" mass="43631">MSLPGGERILTVNAGSSSIRIGLFTGHPEHEAPTPRARGKLDGIGIRPRLQVVLADGTHLFDQTFPAEQVADMQAAFRLVDLALANGLRGEQPALISHRVVHGGGLFSAPVRVDRPVLDQLRAFEPLAPLHQPYNLAPIQAVLDDMPELPQVACFDTAFHAGRDELSQLFALPYPLYEQGIRRYGFHGLSFEYVSLRLAEVAPEIARGKVVIAHLGSGSSLCGIEGGRSVEVTTGFSALDGLPMGSRCGALDPGVLLHLLARGEDARSLEELLYRRSGLLGISGVSSDMLALRASQEPHARLAIDHYAYRIAQEVGRLAVSLGGLDALVFTAGIGEKDAELRAQVVERLAPLFDLRLDADANRRNAERISSADSARSLLVIATDEESMLARHAWRLYRDGRSLG</sequence>
<reference evidence="10 11" key="1">
    <citation type="submission" date="2020-08" db="EMBL/GenBank/DDBJ databases">
        <authorList>
            <person name="Criscuolo A."/>
        </authorList>
    </citation>
    <scope>NUCLEOTIDE SEQUENCE [LARGE SCALE GENOMIC DNA]</scope>
    <source>
        <strain evidence="10">CIP111764</strain>
    </source>
</reference>
<dbReference type="AlphaFoldDB" id="A0A7U7IB76"/>
<dbReference type="Pfam" id="PF00871">
    <property type="entry name" value="Acetate_kinase"/>
    <property type="match status" value="1"/>
</dbReference>
<comment type="cofactor">
    <cofactor evidence="8">
        <name>Mg(2+)</name>
        <dbReference type="ChEBI" id="CHEBI:18420"/>
    </cofactor>
    <cofactor evidence="8">
        <name>Mn(2+)</name>
        <dbReference type="ChEBI" id="CHEBI:29035"/>
    </cofactor>
    <text evidence="8">Mg(2+). Can also accept Mn(2+).</text>
</comment>
<dbReference type="SUPFAM" id="SSF53067">
    <property type="entry name" value="Actin-like ATPase domain"/>
    <property type="match status" value="2"/>
</dbReference>
<gene>
    <name evidence="10" type="primary">ackA_1</name>
    <name evidence="8" type="synonym">ackA</name>
    <name evidence="10" type="ORF">PSEWESI4_02934</name>
</gene>